<comment type="catalytic activity">
    <reaction evidence="20">
        <text>ATP + (deoxyribonucleotide)n-3'-hydroxyl + 5'-phospho-(deoxyribonucleotide)m = (deoxyribonucleotide)n+m + AMP + diphosphate.</text>
        <dbReference type="EC" id="6.5.1.1"/>
    </reaction>
</comment>
<dbReference type="CDD" id="cd07971">
    <property type="entry name" value="OBF_DNA_ligase_LigD"/>
    <property type="match status" value="1"/>
</dbReference>
<dbReference type="Pfam" id="PF04679">
    <property type="entry name" value="DNA_ligase_A_C"/>
    <property type="match status" value="1"/>
</dbReference>
<keyword evidence="11" id="KW-0269">Exonuclease</keyword>
<keyword evidence="17" id="KW-0464">Manganese</keyword>
<dbReference type="InterPro" id="IPR033651">
    <property type="entry name" value="PaeLigD_Pol-like"/>
</dbReference>
<evidence type="ECO:0000256" key="12">
    <source>
        <dbReference type="ARBA" id="ARBA00022840"/>
    </source>
</evidence>
<sequence length="852" mass="94171">MALDDYQRMRDFAATPEPSGKSRSKARKTQALQYCIQKHDATRLHYDFRLELDGTLKSWAIPKGPSLDPSVRRLAVHVEDHPLEYATFEGSIPAGHYGAGDVIVWDRGVWTPEGDPQEAYRKGKLKFTLEGEKLAGSWNLVRTRMDGKKEQWFLIKSRDEAAREEGDYDVVSAAPDSVLSDRTLVPRKRGATKARVAESPPKPLKAPAKKRAVREQSATAKLEGAVPAELPASFKPQLATLVDSVPTGDWRYEIKFDGYRMLARIESGKVALFTRNGHDWTAKMPQQAAALAGLGLESGWLDGEVVVPNEEGAPDFQALQNAFEAGRSGSILYYLFDAPYLNGMDLREVALEQRREALREALERSDSDLLRFSEDFTDQPDSILESACQMKLEGLIGKRAGSTYTSKRSSSWVKIKCSNRQEFIIVGYTQPKGSRTGFGALLLGLHDESGKLLYAGKVGTGFNHATLQSLHKQLQKLETDKSPLAKAAPAADVRGAQWLKPDLMCEVAYAEMTRQGVVRHSVFHGLRSDKPAKAITHERAQPANRAPRSARQKADPIGSGRIKISNPDRVIDPSSGITKVELAKFYAQVAPWALPQLRQRPLALVRAPEGITGELFFQKHADKLSIPHITQLDPALDPKHGALLVIDSVEALVSAAQMGTIELHSWNAVAPQLENPDRFVLDLDPDPALPWKSMIEATQLTQTLLDEIGLASFLKTSGGKGLHIIVPLDPVHDWTEVKGFSQAIAKYLAKLLPSHFSAVSGPKNRVGRIFIDYLRNSRGASTVAAYSVRAREGLPVSVPIHREELADLKGANLWTVRNLLERLQQLGDDDPWAAIAQTRQRITAQMRERLGL</sequence>
<dbReference type="EMBL" id="POUN01000004">
    <property type="protein sequence ID" value="PNF80050.1"/>
    <property type="molecule type" value="Genomic_DNA"/>
</dbReference>
<dbReference type="NCBIfam" id="NF004628">
    <property type="entry name" value="PRK05972.1"/>
    <property type="match status" value="1"/>
</dbReference>
<dbReference type="Gene3D" id="3.30.470.30">
    <property type="entry name" value="DNA ligase/mRNA capping enzyme"/>
    <property type="match status" value="1"/>
</dbReference>
<evidence type="ECO:0000256" key="10">
    <source>
        <dbReference type="ARBA" id="ARBA00022801"/>
    </source>
</evidence>
<keyword evidence="5" id="KW-0548">Nucleotidyltransferase</keyword>
<dbReference type="EC" id="6.5.1.1" evidence="2"/>
<dbReference type="PANTHER" id="PTHR42705:SF2">
    <property type="entry name" value="BIFUNCTIONAL NON-HOMOLOGOUS END JOINING PROTEIN LIGD"/>
    <property type="match status" value="1"/>
</dbReference>
<keyword evidence="6" id="KW-0540">Nuclease</keyword>
<dbReference type="InterPro" id="IPR052171">
    <property type="entry name" value="NHEJ_LigD"/>
</dbReference>
<dbReference type="SUPFAM" id="SSF50249">
    <property type="entry name" value="Nucleic acid-binding proteins"/>
    <property type="match status" value="1"/>
</dbReference>
<dbReference type="CDD" id="cd04862">
    <property type="entry name" value="PaeLigD_Pol_like"/>
    <property type="match status" value="1"/>
</dbReference>
<keyword evidence="16" id="KW-0234">DNA repair</keyword>
<feature type="region of interest" description="Disordered" evidence="21">
    <location>
        <begin position="534"/>
        <end position="565"/>
    </location>
</feature>
<dbReference type="Gene3D" id="3.30.1490.70">
    <property type="match status" value="1"/>
</dbReference>
<protein>
    <recommendedName>
        <fullName evidence="2">DNA ligase (ATP)</fullName>
        <ecNumber evidence="2">6.5.1.1</ecNumber>
    </recommendedName>
    <alternativeName>
        <fullName evidence="19">NHEJ DNA polymerase</fullName>
    </alternativeName>
</protein>
<dbReference type="Gene3D" id="2.40.50.140">
    <property type="entry name" value="Nucleic acid-binding proteins"/>
    <property type="match status" value="1"/>
</dbReference>
<keyword evidence="18" id="KW-0511">Multifunctional enzyme</keyword>
<evidence type="ECO:0000256" key="19">
    <source>
        <dbReference type="ARBA" id="ARBA00029943"/>
    </source>
</evidence>
<feature type="compositionally biased region" description="Basic and acidic residues" evidence="21">
    <location>
        <begin position="1"/>
        <end position="11"/>
    </location>
</feature>
<evidence type="ECO:0000256" key="15">
    <source>
        <dbReference type="ARBA" id="ARBA00023172"/>
    </source>
</evidence>
<name>A0A2N8S099_STUST</name>
<dbReference type="SUPFAM" id="SSF56091">
    <property type="entry name" value="DNA ligase/mRNA capping enzyme, catalytic domain"/>
    <property type="match status" value="1"/>
</dbReference>
<keyword evidence="7" id="KW-0479">Metal-binding</keyword>
<dbReference type="GO" id="GO:0046872">
    <property type="term" value="F:metal ion binding"/>
    <property type="evidence" value="ECO:0007669"/>
    <property type="project" value="UniProtKB-KW"/>
</dbReference>
<proteinExistence type="predicted"/>
<dbReference type="NCBIfam" id="TIGR02776">
    <property type="entry name" value="NHEJ_ligase_prk"/>
    <property type="match status" value="1"/>
</dbReference>
<evidence type="ECO:0000256" key="20">
    <source>
        <dbReference type="ARBA" id="ARBA00034003"/>
    </source>
</evidence>
<evidence type="ECO:0000259" key="22">
    <source>
        <dbReference type="PROSITE" id="PS50160"/>
    </source>
</evidence>
<evidence type="ECO:0000256" key="11">
    <source>
        <dbReference type="ARBA" id="ARBA00022839"/>
    </source>
</evidence>
<dbReference type="CDD" id="cd07906">
    <property type="entry name" value="Adenylation_DNA_ligase_LigD_LigC"/>
    <property type="match status" value="1"/>
</dbReference>
<reference evidence="23 24" key="1">
    <citation type="submission" date="2018-01" db="EMBL/GenBank/DDBJ databases">
        <title>Denitrification phenotypes of diverse strains of Pseudomonas stutzeri.</title>
        <authorList>
            <person name="Milligan D.A."/>
            <person name="Bergaust L."/>
            <person name="Bakken L.R."/>
            <person name="Frostegard A."/>
        </authorList>
    </citation>
    <scope>NUCLEOTIDE SEQUENCE [LARGE SCALE GENOMIC DNA]</scope>
    <source>
        <strain evidence="23 24">KC</strain>
    </source>
</reference>
<dbReference type="AlphaFoldDB" id="A0A2N8S099"/>
<evidence type="ECO:0000256" key="5">
    <source>
        <dbReference type="ARBA" id="ARBA00022695"/>
    </source>
</evidence>
<dbReference type="InterPro" id="IPR012310">
    <property type="entry name" value="DNA_ligase_ATP-dep_cent"/>
</dbReference>
<dbReference type="Proteomes" id="UP000235925">
    <property type="component" value="Unassembled WGS sequence"/>
</dbReference>
<dbReference type="GO" id="GO:0006281">
    <property type="term" value="P:DNA repair"/>
    <property type="evidence" value="ECO:0007669"/>
    <property type="project" value="UniProtKB-KW"/>
</dbReference>
<keyword evidence="15" id="KW-0233">DNA recombination</keyword>
<dbReference type="NCBIfam" id="TIGR02778">
    <property type="entry name" value="ligD_pol"/>
    <property type="match status" value="1"/>
</dbReference>
<evidence type="ECO:0000313" key="23">
    <source>
        <dbReference type="EMBL" id="PNF80050.1"/>
    </source>
</evidence>
<evidence type="ECO:0000256" key="3">
    <source>
        <dbReference type="ARBA" id="ARBA00022598"/>
    </source>
</evidence>
<dbReference type="GO" id="GO:0003887">
    <property type="term" value="F:DNA-directed DNA polymerase activity"/>
    <property type="evidence" value="ECO:0007669"/>
    <property type="project" value="UniProtKB-KW"/>
</dbReference>
<dbReference type="GO" id="GO:0003677">
    <property type="term" value="F:DNA binding"/>
    <property type="evidence" value="ECO:0007669"/>
    <property type="project" value="UniProtKB-KW"/>
</dbReference>
<keyword evidence="8" id="KW-0547">Nucleotide-binding</keyword>
<evidence type="ECO:0000256" key="9">
    <source>
        <dbReference type="ARBA" id="ARBA00022763"/>
    </source>
</evidence>
<keyword evidence="9" id="KW-0227">DNA damage</keyword>
<organism evidence="23 24">
    <name type="scientific">Stutzerimonas stutzeri</name>
    <name type="common">Pseudomonas stutzeri</name>
    <dbReference type="NCBI Taxonomy" id="316"/>
    <lineage>
        <taxon>Bacteria</taxon>
        <taxon>Pseudomonadati</taxon>
        <taxon>Pseudomonadota</taxon>
        <taxon>Gammaproteobacteria</taxon>
        <taxon>Pseudomonadales</taxon>
        <taxon>Pseudomonadaceae</taxon>
        <taxon>Stutzerimonas</taxon>
    </lineage>
</organism>
<dbReference type="InterPro" id="IPR014145">
    <property type="entry name" value="LigD_pol_dom"/>
</dbReference>
<keyword evidence="14" id="KW-0238">DNA-binding</keyword>
<keyword evidence="13" id="KW-0239">DNA-directed DNA polymerase</keyword>
<dbReference type="InterPro" id="IPR014146">
    <property type="entry name" value="LigD_ligase_dom"/>
</dbReference>
<accession>A0A2N8S099</accession>
<evidence type="ECO:0000256" key="18">
    <source>
        <dbReference type="ARBA" id="ARBA00023268"/>
    </source>
</evidence>
<dbReference type="InterPro" id="IPR012309">
    <property type="entry name" value="DNA_ligase_ATP-dep_C"/>
</dbReference>
<dbReference type="Pfam" id="PF01068">
    <property type="entry name" value="DNA_ligase_A_M"/>
    <property type="match status" value="1"/>
</dbReference>
<dbReference type="NCBIfam" id="TIGR02779">
    <property type="entry name" value="NHEJ_ligase_lig"/>
    <property type="match status" value="1"/>
</dbReference>
<evidence type="ECO:0000256" key="17">
    <source>
        <dbReference type="ARBA" id="ARBA00023211"/>
    </source>
</evidence>
<feature type="region of interest" description="Disordered" evidence="21">
    <location>
        <begin position="1"/>
        <end position="27"/>
    </location>
</feature>
<keyword evidence="3 23" id="KW-0436">Ligase</keyword>
<evidence type="ECO:0000256" key="1">
    <source>
        <dbReference type="ARBA" id="ARBA00001936"/>
    </source>
</evidence>
<evidence type="ECO:0000256" key="13">
    <source>
        <dbReference type="ARBA" id="ARBA00022932"/>
    </source>
</evidence>
<dbReference type="NCBIfam" id="TIGR02777">
    <property type="entry name" value="LigD_PE_dom"/>
    <property type="match status" value="1"/>
</dbReference>
<dbReference type="InterPro" id="IPR014144">
    <property type="entry name" value="LigD_PE_domain"/>
</dbReference>
<dbReference type="Pfam" id="PF13298">
    <property type="entry name" value="LigD_N"/>
    <property type="match status" value="1"/>
</dbReference>
<dbReference type="GO" id="GO:0004527">
    <property type="term" value="F:exonuclease activity"/>
    <property type="evidence" value="ECO:0007669"/>
    <property type="project" value="UniProtKB-KW"/>
</dbReference>
<keyword evidence="10" id="KW-0378">Hydrolase</keyword>
<dbReference type="RefSeq" id="WP_102825936.1">
    <property type="nucleotide sequence ID" value="NZ_CP139348.1"/>
</dbReference>
<feature type="domain" description="ATP-dependent DNA ligase family profile" evidence="22">
    <location>
        <begin position="324"/>
        <end position="416"/>
    </location>
</feature>
<comment type="caution">
    <text evidence="23">The sequence shown here is derived from an EMBL/GenBank/DDBJ whole genome shotgun (WGS) entry which is preliminary data.</text>
</comment>
<evidence type="ECO:0000256" key="4">
    <source>
        <dbReference type="ARBA" id="ARBA00022679"/>
    </source>
</evidence>
<keyword evidence="12" id="KW-0067">ATP-binding</keyword>
<evidence type="ECO:0000313" key="24">
    <source>
        <dbReference type="Proteomes" id="UP000235925"/>
    </source>
</evidence>
<keyword evidence="4" id="KW-0808">Transferase</keyword>
<dbReference type="GO" id="GO:0006310">
    <property type="term" value="P:DNA recombination"/>
    <property type="evidence" value="ECO:0007669"/>
    <property type="project" value="UniProtKB-KW"/>
</dbReference>
<evidence type="ECO:0000256" key="7">
    <source>
        <dbReference type="ARBA" id="ARBA00022723"/>
    </source>
</evidence>
<evidence type="ECO:0000256" key="6">
    <source>
        <dbReference type="ARBA" id="ARBA00022722"/>
    </source>
</evidence>
<evidence type="ECO:0000256" key="21">
    <source>
        <dbReference type="SAM" id="MobiDB-lite"/>
    </source>
</evidence>
<evidence type="ECO:0000256" key="14">
    <source>
        <dbReference type="ARBA" id="ARBA00023125"/>
    </source>
</evidence>
<dbReference type="Pfam" id="PF21686">
    <property type="entry name" value="LigD_Prim-Pol"/>
    <property type="match status" value="1"/>
</dbReference>
<dbReference type="PROSITE" id="PS50160">
    <property type="entry name" value="DNA_LIGASE_A3"/>
    <property type="match status" value="1"/>
</dbReference>
<dbReference type="Gene3D" id="3.90.920.10">
    <property type="entry name" value="DNA primase, PRIM domain"/>
    <property type="match status" value="1"/>
</dbReference>
<dbReference type="OrthoDB" id="9802472at2"/>
<evidence type="ECO:0000256" key="8">
    <source>
        <dbReference type="ARBA" id="ARBA00022741"/>
    </source>
</evidence>
<gene>
    <name evidence="23" type="primary">ligD</name>
    <name evidence="23" type="ORF">CXK92_15680</name>
</gene>
<evidence type="ECO:0000256" key="2">
    <source>
        <dbReference type="ARBA" id="ARBA00012727"/>
    </source>
</evidence>
<comment type="cofactor">
    <cofactor evidence="1">
        <name>Mn(2+)</name>
        <dbReference type="ChEBI" id="CHEBI:29035"/>
    </cofactor>
</comment>
<dbReference type="InterPro" id="IPR014143">
    <property type="entry name" value="NHEJ_ligase_prk"/>
</dbReference>
<dbReference type="InterPro" id="IPR012340">
    <property type="entry name" value="NA-bd_OB-fold"/>
</dbReference>
<dbReference type="GO" id="GO:0003910">
    <property type="term" value="F:DNA ligase (ATP) activity"/>
    <property type="evidence" value="ECO:0007669"/>
    <property type="project" value="UniProtKB-EC"/>
</dbReference>
<dbReference type="GO" id="GO:0005524">
    <property type="term" value="F:ATP binding"/>
    <property type="evidence" value="ECO:0007669"/>
    <property type="project" value="UniProtKB-KW"/>
</dbReference>
<dbReference type="PANTHER" id="PTHR42705">
    <property type="entry name" value="BIFUNCTIONAL NON-HOMOLOGOUS END JOINING PROTEIN LIGD"/>
    <property type="match status" value="1"/>
</dbReference>
<evidence type="ECO:0000256" key="16">
    <source>
        <dbReference type="ARBA" id="ARBA00023204"/>
    </source>
</evidence>